<sequence length="75" mass="8257">MDAKRFFVHVRSQPRAIALVPSHALSNPNGTFISIRVNNKGNGDTGGNVHIELSIEKVAETLRHYSPLEIDSIYG</sequence>
<evidence type="ECO:0000313" key="1">
    <source>
        <dbReference type="EMBL" id="KAJ2798978.1"/>
    </source>
</evidence>
<accession>A0A9W8LRK2</accession>
<dbReference type="OrthoDB" id="405996at2759"/>
<organism evidence="1 2">
    <name type="scientific">Coemansia guatemalensis</name>
    <dbReference type="NCBI Taxonomy" id="2761395"/>
    <lineage>
        <taxon>Eukaryota</taxon>
        <taxon>Fungi</taxon>
        <taxon>Fungi incertae sedis</taxon>
        <taxon>Zoopagomycota</taxon>
        <taxon>Kickxellomycotina</taxon>
        <taxon>Kickxellomycetes</taxon>
        <taxon>Kickxellales</taxon>
        <taxon>Kickxellaceae</taxon>
        <taxon>Coemansia</taxon>
    </lineage>
</organism>
<comment type="caution">
    <text evidence="1">The sequence shown here is derived from an EMBL/GenBank/DDBJ whole genome shotgun (WGS) entry which is preliminary data.</text>
</comment>
<evidence type="ECO:0000313" key="2">
    <source>
        <dbReference type="Proteomes" id="UP001140094"/>
    </source>
</evidence>
<gene>
    <name evidence="1" type="ORF">H4R20_004619</name>
</gene>
<dbReference type="Proteomes" id="UP001140094">
    <property type="component" value="Unassembled WGS sequence"/>
</dbReference>
<name>A0A9W8LRK2_9FUNG</name>
<keyword evidence="2" id="KW-1185">Reference proteome</keyword>
<protein>
    <submittedName>
        <fullName evidence="1">Uncharacterized protein</fullName>
    </submittedName>
</protein>
<proteinExistence type="predicted"/>
<dbReference type="AlphaFoldDB" id="A0A9W8LRK2"/>
<reference evidence="1" key="1">
    <citation type="submission" date="2022-07" db="EMBL/GenBank/DDBJ databases">
        <title>Phylogenomic reconstructions and comparative analyses of Kickxellomycotina fungi.</title>
        <authorList>
            <person name="Reynolds N.K."/>
            <person name="Stajich J.E."/>
            <person name="Barry K."/>
            <person name="Grigoriev I.V."/>
            <person name="Crous P."/>
            <person name="Smith M.E."/>
        </authorList>
    </citation>
    <scope>NUCLEOTIDE SEQUENCE</scope>
    <source>
        <strain evidence="1">NRRL 1565</strain>
    </source>
</reference>
<dbReference type="EMBL" id="JANBUO010001275">
    <property type="protein sequence ID" value="KAJ2798978.1"/>
    <property type="molecule type" value="Genomic_DNA"/>
</dbReference>
<feature type="non-terminal residue" evidence="1">
    <location>
        <position position="75"/>
    </location>
</feature>